<organism evidence="11 12">
    <name type="scientific">Ruminiclostridium cellobioparum subsp. termitidis CT1112</name>
    <dbReference type="NCBI Taxonomy" id="1195236"/>
    <lineage>
        <taxon>Bacteria</taxon>
        <taxon>Bacillati</taxon>
        <taxon>Bacillota</taxon>
        <taxon>Clostridia</taxon>
        <taxon>Eubacteriales</taxon>
        <taxon>Oscillospiraceae</taxon>
        <taxon>Ruminiclostridium</taxon>
    </lineage>
</organism>
<feature type="domain" description="HAMP" evidence="10">
    <location>
        <begin position="330"/>
        <end position="382"/>
    </location>
</feature>
<accession>S0FL62</accession>
<dbReference type="InterPro" id="IPR010559">
    <property type="entry name" value="Sig_transdc_His_kin_internal"/>
</dbReference>
<dbReference type="PANTHER" id="PTHR34220">
    <property type="entry name" value="SENSOR HISTIDINE KINASE YPDA"/>
    <property type="match status" value="1"/>
</dbReference>
<feature type="transmembrane region" description="Helical" evidence="8">
    <location>
        <begin position="303"/>
        <end position="324"/>
    </location>
</feature>
<evidence type="ECO:0000256" key="2">
    <source>
        <dbReference type="ARBA" id="ARBA00004370"/>
    </source>
</evidence>
<evidence type="ECO:0000259" key="9">
    <source>
        <dbReference type="PROSITE" id="PS50109"/>
    </source>
</evidence>
<proteinExistence type="predicted"/>
<evidence type="ECO:0000256" key="1">
    <source>
        <dbReference type="ARBA" id="ARBA00000085"/>
    </source>
</evidence>
<keyword evidence="7" id="KW-0902">Two-component regulatory system</keyword>
<dbReference type="AlphaFoldDB" id="S0FL62"/>
<dbReference type="Pfam" id="PF06580">
    <property type="entry name" value="His_kinase"/>
    <property type="match status" value="1"/>
</dbReference>
<dbReference type="Gene3D" id="3.30.565.10">
    <property type="entry name" value="Histidine kinase-like ATPase, C-terminal domain"/>
    <property type="match status" value="1"/>
</dbReference>
<dbReference type="EMBL" id="AORV01000026">
    <property type="protein sequence ID" value="EMS72632.1"/>
    <property type="molecule type" value="Genomic_DNA"/>
</dbReference>
<feature type="domain" description="Histidine kinase" evidence="9">
    <location>
        <begin position="493"/>
        <end position="595"/>
    </location>
</feature>
<comment type="subcellular location">
    <subcellularLocation>
        <location evidence="2">Membrane</location>
    </subcellularLocation>
</comment>
<gene>
    <name evidence="11" type="ORF">CTER_1262</name>
</gene>
<dbReference type="GO" id="GO:0000155">
    <property type="term" value="F:phosphorelay sensor kinase activity"/>
    <property type="evidence" value="ECO:0007669"/>
    <property type="project" value="InterPro"/>
</dbReference>
<keyword evidence="12" id="KW-1185">Reference proteome</keyword>
<keyword evidence="5" id="KW-0808">Transferase</keyword>
<dbReference type="PROSITE" id="PS50885">
    <property type="entry name" value="HAMP"/>
    <property type="match status" value="1"/>
</dbReference>
<evidence type="ECO:0000256" key="7">
    <source>
        <dbReference type="ARBA" id="ARBA00023012"/>
    </source>
</evidence>
<dbReference type="STRING" id="1195236.CTER_1262"/>
<reference evidence="11 12" key="1">
    <citation type="journal article" date="2013" name="Genome Announc.">
        <title>Draft Genome Sequence of the Cellulolytic, Mesophilic, Anaerobic Bacterium Clostridium termitidis Strain CT1112 (DSM 5398).</title>
        <authorList>
            <person name="Lal S."/>
            <person name="Ramachandran U."/>
            <person name="Zhang X."/>
            <person name="Munir R."/>
            <person name="Sparling R."/>
            <person name="Levin D.B."/>
        </authorList>
    </citation>
    <scope>NUCLEOTIDE SEQUENCE [LARGE SCALE GENOMIC DNA]</scope>
    <source>
        <strain evidence="11 12">CT1112</strain>
    </source>
</reference>
<evidence type="ECO:0000256" key="8">
    <source>
        <dbReference type="SAM" id="Phobius"/>
    </source>
</evidence>
<dbReference type="EC" id="2.7.13.3" evidence="3"/>
<sequence>MKKLTEIIKRKLYFSSIGQRISTVMVIIIIVTVIIFMISTYNIMRYQLSIKTELNTQKDLTTVSEKMDLFFQRVKSDSILVLASGPCQDLLKGANKTLNADSSEQYRIYRLIQETMKSIFVSDDIYRTIIFYDLNANAYAPVNMAIQDKNFQIQKKIMLDFLSSSKEDAEWVTLHKSPWLFGTKGAEEDCISYLHKVYDGSSGKLIGAMEMELSTDSIFKLYKTLAQNGMDIFILDSSGMVISSENPDLRYKNFSGENWYKNFNDKKKHIDQQNKLLYMTKKYSMLDWSIVCTIPMDVYLRDLHIFSVVDIVIGLILLVIASFLSRILILSIIKPLGLITRTIHDIGKGNYEQRIRIQYGGEIGTLAVEFNRMIDKTNELMEKIVTTEQKKRESELSLIQMQMTPHFFYNILESICGLIVINEKKLAIKTVQLLSAFYRGVLNKGKDIIPISEELDIAKNYLDIMQICHSNTFTYKIHCAEELKKYHINKLTLQPILENAVHHGIIGSGRNGEIRILVSEAENKIRIRISDNGNGISAKTLESIHEGREEEYHMDSFGLKNTQERIRLHFGEDYGLSIQSEESMGTEVEILLPMQ</sequence>
<dbReference type="SUPFAM" id="SSF158472">
    <property type="entry name" value="HAMP domain-like"/>
    <property type="match status" value="1"/>
</dbReference>
<dbReference type="InterPro" id="IPR036890">
    <property type="entry name" value="HATPase_C_sf"/>
</dbReference>
<dbReference type="Gene3D" id="3.30.450.20">
    <property type="entry name" value="PAS domain"/>
    <property type="match status" value="1"/>
</dbReference>
<dbReference type="Proteomes" id="UP000014155">
    <property type="component" value="Unassembled WGS sequence"/>
</dbReference>
<dbReference type="SMART" id="SM00304">
    <property type="entry name" value="HAMP"/>
    <property type="match status" value="1"/>
</dbReference>
<evidence type="ECO:0000313" key="11">
    <source>
        <dbReference type="EMBL" id="EMS72632.1"/>
    </source>
</evidence>
<dbReference type="PATRIC" id="fig|1195236.3.peg.1575"/>
<dbReference type="InterPro" id="IPR050640">
    <property type="entry name" value="Bact_2-comp_sensor_kinase"/>
</dbReference>
<dbReference type="PROSITE" id="PS50109">
    <property type="entry name" value="HIS_KIN"/>
    <property type="match status" value="1"/>
</dbReference>
<dbReference type="InterPro" id="IPR003594">
    <property type="entry name" value="HATPase_dom"/>
</dbReference>
<keyword evidence="8" id="KW-0472">Membrane</keyword>
<evidence type="ECO:0000313" key="12">
    <source>
        <dbReference type="Proteomes" id="UP000014155"/>
    </source>
</evidence>
<evidence type="ECO:0000256" key="4">
    <source>
        <dbReference type="ARBA" id="ARBA00022553"/>
    </source>
</evidence>
<protein>
    <recommendedName>
        <fullName evidence="3">histidine kinase</fullName>
        <ecNumber evidence="3">2.7.13.3</ecNumber>
    </recommendedName>
</protein>
<evidence type="ECO:0000256" key="3">
    <source>
        <dbReference type="ARBA" id="ARBA00012438"/>
    </source>
</evidence>
<evidence type="ECO:0000259" key="10">
    <source>
        <dbReference type="PROSITE" id="PS50885"/>
    </source>
</evidence>
<dbReference type="eggNOG" id="COG2972">
    <property type="taxonomic scope" value="Bacteria"/>
</dbReference>
<feature type="transmembrane region" description="Helical" evidence="8">
    <location>
        <begin position="21"/>
        <end position="44"/>
    </location>
</feature>
<dbReference type="PANTHER" id="PTHR34220:SF7">
    <property type="entry name" value="SENSOR HISTIDINE KINASE YPDA"/>
    <property type="match status" value="1"/>
</dbReference>
<name>S0FL62_RUMCE</name>
<keyword evidence="8" id="KW-1133">Transmembrane helix</keyword>
<evidence type="ECO:0000256" key="6">
    <source>
        <dbReference type="ARBA" id="ARBA00022777"/>
    </source>
</evidence>
<dbReference type="Pfam" id="PF02518">
    <property type="entry name" value="HATPase_c"/>
    <property type="match status" value="1"/>
</dbReference>
<dbReference type="Pfam" id="PF00672">
    <property type="entry name" value="HAMP"/>
    <property type="match status" value="1"/>
</dbReference>
<comment type="caution">
    <text evidence="11">The sequence shown here is derived from an EMBL/GenBank/DDBJ whole genome shotgun (WGS) entry which is preliminary data.</text>
</comment>
<dbReference type="SUPFAM" id="SSF55874">
    <property type="entry name" value="ATPase domain of HSP90 chaperone/DNA topoisomerase II/histidine kinase"/>
    <property type="match status" value="1"/>
</dbReference>
<keyword evidence="8" id="KW-0812">Transmembrane</keyword>
<dbReference type="CDD" id="cd06225">
    <property type="entry name" value="HAMP"/>
    <property type="match status" value="1"/>
</dbReference>
<dbReference type="InterPro" id="IPR005467">
    <property type="entry name" value="His_kinase_dom"/>
</dbReference>
<dbReference type="InterPro" id="IPR003660">
    <property type="entry name" value="HAMP_dom"/>
</dbReference>
<keyword evidence="6 11" id="KW-0418">Kinase</keyword>
<comment type="catalytic activity">
    <reaction evidence="1">
        <text>ATP + protein L-histidine = ADP + protein N-phospho-L-histidine.</text>
        <dbReference type="EC" id="2.7.13.3"/>
    </reaction>
</comment>
<keyword evidence="4" id="KW-0597">Phosphoprotein</keyword>
<dbReference type="RefSeq" id="WP_004624888.1">
    <property type="nucleotide sequence ID" value="NZ_AORV01000026.1"/>
</dbReference>
<dbReference type="GO" id="GO:0016020">
    <property type="term" value="C:membrane"/>
    <property type="evidence" value="ECO:0007669"/>
    <property type="project" value="UniProtKB-SubCell"/>
</dbReference>
<dbReference type="Gene3D" id="6.10.340.10">
    <property type="match status" value="1"/>
</dbReference>
<dbReference type="SMART" id="SM00387">
    <property type="entry name" value="HATPase_c"/>
    <property type="match status" value="1"/>
</dbReference>
<evidence type="ECO:0000256" key="5">
    <source>
        <dbReference type="ARBA" id="ARBA00022679"/>
    </source>
</evidence>